<dbReference type="InterPro" id="IPR020845">
    <property type="entry name" value="AMP-binding_CS"/>
</dbReference>
<protein>
    <recommendedName>
        <fullName evidence="3">Carrier domain-containing protein</fullName>
    </recommendedName>
</protein>
<feature type="domain" description="Carrier" evidence="3">
    <location>
        <begin position="615"/>
        <end position="692"/>
    </location>
</feature>
<sequence>MYYTLSGLRSSCAGIWNRWMEKPRPANATTWSTGRSCLQDLLKAQSESKPDRLLSFYPLGDVSTPKEVSYSSLYTRAKTNSVLIRSLEKFRNGQPILLHLGDHWDTILWFWSILLANGLPVLSSPLSNLDKQRQNYLQNLSSLLKSPICITNAEYLPLFDGGHSFEVHTIETLLAKKGTNGPSDLYILGDHGTRPGNHEADHVYAGERTPAFLMLTSGSTGNAKAVCLTHHQVLAAVEGKASVRLLPDGRPFLNWIGLDHVAGLVEIHLQALWLGVGQIHIHAADILSSPTTFLDLLSTHRVSRSFAPNFFLAKLISAVESSTSQGPWDLSDFMFLASGGEANDVSTCVAVSALLERHGAPSNAIVTGFGMTETCAGAIYNLECPEYDVKNRNSVSSLGRCMKGINMRITVTTPEGNTRAALPNELGDLEVRGDVVFDQYYRNPKATSEAFTADGCWFRTGDQARIDSAGNLSLGGRAKDVININGVKVSSAELQWALEQALGAHVARVISFPSRAANTEQITVAYLPKQWPLQAEELLRIHGMAAHACFMCSGHRPLVFCLRKESLPLLPTTTLGKISRAQMRSLFEGGAFSRDVDLHSEALDAAEGQRQRTGLPANEGEASLLQDFAQTLRISADTVSLDTPLFELGCTSMDLVRIKRRIDRRIGIPIPLVMLMKHPTVRSLAAALSPDLIRDSANPALPAAVDYDPVVILRSHGTKAPLWLVHPGVGEVLVFVGLAQHMSDDDRPVYALRARGFEPNQKRFSSIIETVQTYVGAMRQKQPKGPYALAGYSYGTMLAFEMAKLLNSEDGGSSVRFLGSFNLPPHIKMRMRYLNWNMCLLHLAYFLGLTTEEYADICEEKGFRAVPRTEALKQVLQVADGPRMDELGLGEIELARWADVAFGLQSMASEYDPDGMVDVLDVFHAIPLKIASATREEWVTKHLSKWKDFSRTEPRFHTVGGEHYTMLGPDHVARFAITLQAALKARGL</sequence>
<dbReference type="InterPro" id="IPR036736">
    <property type="entry name" value="ACP-like_sf"/>
</dbReference>
<dbReference type="SUPFAM" id="SSF56801">
    <property type="entry name" value="Acetyl-CoA synthetase-like"/>
    <property type="match status" value="1"/>
</dbReference>
<dbReference type="InterPro" id="IPR042099">
    <property type="entry name" value="ANL_N_sf"/>
</dbReference>
<organism evidence="4 5">
    <name type="scientific">Cryphonectria parasitica (strain ATCC 38755 / EP155)</name>
    <dbReference type="NCBI Taxonomy" id="660469"/>
    <lineage>
        <taxon>Eukaryota</taxon>
        <taxon>Fungi</taxon>
        <taxon>Dikarya</taxon>
        <taxon>Ascomycota</taxon>
        <taxon>Pezizomycotina</taxon>
        <taxon>Sordariomycetes</taxon>
        <taxon>Sordariomycetidae</taxon>
        <taxon>Diaporthales</taxon>
        <taxon>Cryphonectriaceae</taxon>
        <taxon>Cryphonectria-Endothia species complex</taxon>
        <taxon>Cryphonectria</taxon>
    </lineage>
</organism>
<dbReference type="SMART" id="SM00823">
    <property type="entry name" value="PKS_PP"/>
    <property type="match status" value="1"/>
</dbReference>
<dbReference type="Gene3D" id="3.30.300.30">
    <property type="match status" value="1"/>
</dbReference>
<dbReference type="PROSITE" id="PS50075">
    <property type="entry name" value="CARRIER"/>
    <property type="match status" value="1"/>
</dbReference>
<dbReference type="InterPro" id="IPR009081">
    <property type="entry name" value="PP-bd_ACP"/>
</dbReference>
<dbReference type="EMBL" id="MU032349">
    <property type="protein sequence ID" value="KAF3763273.1"/>
    <property type="molecule type" value="Genomic_DNA"/>
</dbReference>
<dbReference type="Proteomes" id="UP000803844">
    <property type="component" value="Unassembled WGS sequence"/>
</dbReference>
<dbReference type="Gene3D" id="3.40.50.12780">
    <property type="entry name" value="N-terminal domain of ligase-like"/>
    <property type="match status" value="1"/>
</dbReference>
<dbReference type="GO" id="GO:0031177">
    <property type="term" value="F:phosphopantetheine binding"/>
    <property type="evidence" value="ECO:0007669"/>
    <property type="project" value="InterPro"/>
</dbReference>
<evidence type="ECO:0000259" key="3">
    <source>
        <dbReference type="PROSITE" id="PS50075"/>
    </source>
</evidence>
<gene>
    <name evidence="4" type="ORF">M406DRAFT_108553</name>
</gene>
<dbReference type="RefSeq" id="XP_040774234.1">
    <property type="nucleotide sequence ID" value="XM_040915307.1"/>
</dbReference>
<dbReference type="Gene3D" id="1.10.1200.10">
    <property type="entry name" value="ACP-like"/>
    <property type="match status" value="1"/>
</dbReference>
<dbReference type="SUPFAM" id="SSF53474">
    <property type="entry name" value="alpha/beta-Hydrolases"/>
    <property type="match status" value="1"/>
</dbReference>
<dbReference type="SUPFAM" id="SSF47336">
    <property type="entry name" value="ACP-like"/>
    <property type="match status" value="1"/>
</dbReference>
<evidence type="ECO:0000313" key="4">
    <source>
        <dbReference type="EMBL" id="KAF3763273.1"/>
    </source>
</evidence>
<dbReference type="InterPro" id="IPR000873">
    <property type="entry name" value="AMP-dep_synth/lig_dom"/>
</dbReference>
<dbReference type="PANTHER" id="PTHR24096:SF267">
    <property type="entry name" value="MALONATE--COA LIGASE ACSF3, MITOCHONDRIAL"/>
    <property type="match status" value="1"/>
</dbReference>
<evidence type="ECO:0000256" key="2">
    <source>
        <dbReference type="ARBA" id="ARBA00022553"/>
    </source>
</evidence>
<keyword evidence="5" id="KW-1185">Reference proteome</keyword>
<name>A0A9P4XYD6_CRYP1</name>
<dbReference type="Pfam" id="PF00501">
    <property type="entry name" value="AMP-binding"/>
    <property type="match status" value="1"/>
</dbReference>
<dbReference type="GeneID" id="63832436"/>
<dbReference type="GO" id="GO:0031957">
    <property type="term" value="F:very long-chain fatty acid-CoA ligase activity"/>
    <property type="evidence" value="ECO:0007669"/>
    <property type="project" value="TreeGrafter"/>
</dbReference>
<keyword evidence="2" id="KW-0597">Phosphoprotein</keyword>
<dbReference type="Pfam" id="PF00550">
    <property type="entry name" value="PP-binding"/>
    <property type="match status" value="1"/>
</dbReference>
<dbReference type="OrthoDB" id="10253869at2759"/>
<keyword evidence="1" id="KW-0596">Phosphopantetheine</keyword>
<reference evidence="4" key="1">
    <citation type="journal article" date="2020" name="Phytopathology">
        <title>Genome sequence of the chestnut blight fungus Cryphonectria parasitica EP155: A fundamental resource for an archetypical invasive plant pathogen.</title>
        <authorList>
            <person name="Crouch J.A."/>
            <person name="Dawe A."/>
            <person name="Aerts A."/>
            <person name="Barry K."/>
            <person name="Churchill A.C.L."/>
            <person name="Grimwood J."/>
            <person name="Hillman B."/>
            <person name="Milgroom M.G."/>
            <person name="Pangilinan J."/>
            <person name="Smith M."/>
            <person name="Salamov A."/>
            <person name="Schmutz J."/>
            <person name="Yadav J."/>
            <person name="Grigoriev I.V."/>
            <person name="Nuss D."/>
        </authorList>
    </citation>
    <scope>NUCLEOTIDE SEQUENCE</scope>
    <source>
        <strain evidence="4">EP155</strain>
    </source>
</reference>
<dbReference type="AlphaFoldDB" id="A0A9P4XYD6"/>
<dbReference type="Pfam" id="PF00975">
    <property type="entry name" value="Thioesterase"/>
    <property type="match status" value="1"/>
</dbReference>
<comment type="caution">
    <text evidence="4">The sequence shown here is derived from an EMBL/GenBank/DDBJ whole genome shotgun (WGS) entry which is preliminary data.</text>
</comment>
<dbReference type="GO" id="GO:0006633">
    <property type="term" value="P:fatty acid biosynthetic process"/>
    <property type="evidence" value="ECO:0007669"/>
    <property type="project" value="TreeGrafter"/>
</dbReference>
<accession>A0A9P4XYD6</accession>
<dbReference type="InterPro" id="IPR020806">
    <property type="entry name" value="PKS_PP-bd"/>
</dbReference>
<evidence type="ECO:0000313" key="5">
    <source>
        <dbReference type="Proteomes" id="UP000803844"/>
    </source>
</evidence>
<dbReference type="InterPro" id="IPR045851">
    <property type="entry name" value="AMP-bd_C_sf"/>
</dbReference>
<dbReference type="PROSITE" id="PS00455">
    <property type="entry name" value="AMP_BINDING"/>
    <property type="match status" value="1"/>
</dbReference>
<evidence type="ECO:0000256" key="1">
    <source>
        <dbReference type="ARBA" id="ARBA00022450"/>
    </source>
</evidence>
<dbReference type="Gene3D" id="3.40.50.1820">
    <property type="entry name" value="alpha/beta hydrolase"/>
    <property type="match status" value="1"/>
</dbReference>
<proteinExistence type="predicted"/>
<dbReference type="InterPro" id="IPR001031">
    <property type="entry name" value="Thioesterase"/>
</dbReference>
<dbReference type="InterPro" id="IPR029058">
    <property type="entry name" value="AB_hydrolase_fold"/>
</dbReference>
<dbReference type="PANTHER" id="PTHR24096">
    <property type="entry name" value="LONG-CHAIN-FATTY-ACID--COA LIGASE"/>
    <property type="match status" value="1"/>
</dbReference>